<feature type="transmembrane region" description="Helical" evidence="1">
    <location>
        <begin position="37"/>
        <end position="56"/>
    </location>
</feature>
<evidence type="ECO:0000313" key="2">
    <source>
        <dbReference type="EMBL" id="KIL70829.1"/>
    </source>
</evidence>
<organism evidence="2 3">
    <name type="scientific">Amanita muscaria (strain Koide BX008)</name>
    <dbReference type="NCBI Taxonomy" id="946122"/>
    <lineage>
        <taxon>Eukaryota</taxon>
        <taxon>Fungi</taxon>
        <taxon>Dikarya</taxon>
        <taxon>Basidiomycota</taxon>
        <taxon>Agaricomycotina</taxon>
        <taxon>Agaricomycetes</taxon>
        <taxon>Agaricomycetidae</taxon>
        <taxon>Agaricales</taxon>
        <taxon>Pluteineae</taxon>
        <taxon>Amanitaceae</taxon>
        <taxon>Amanita</taxon>
    </lineage>
</organism>
<sequence>MSNVPVQLATSVFFGSNIATVALSPRLIQSTFNPNRFILLLLFGPLFGLILIFRRYSGRSHQIEPWAAPRIRYYGCPL</sequence>
<keyword evidence="1" id="KW-0472">Membrane</keyword>
<name>A0A0C2TU36_AMAMK</name>
<dbReference type="Proteomes" id="UP000054549">
    <property type="component" value="Unassembled WGS sequence"/>
</dbReference>
<proteinExistence type="predicted"/>
<keyword evidence="1" id="KW-0812">Transmembrane</keyword>
<reference evidence="2 3" key="1">
    <citation type="submission" date="2014-04" db="EMBL/GenBank/DDBJ databases">
        <title>Evolutionary Origins and Diversification of the Mycorrhizal Mutualists.</title>
        <authorList>
            <consortium name="DOE Joint Genome Institute"/>
            <consortium name="Mycorrhizal Genomics Consortium"/>
            <person name="Kohler A."/>
            <person name="Kuo A."/>
            <person name="Nagy L.G."/>
            <person name="Floudas D."/>
            <person name="Copeland A."/>
            <person name="Barry K.W."/>
            <person name="Cichocki N."/>
            <person name="Veneault-Fourrey C."/>
            <person name="LaButti K."/>
            <person name="Lindquist E.A."/>
            <person name="Lipzen A."/>
            <person name="Lundell T."/>
            <person name="Morin E."/>
            <person name="Murat C."/>
            <person name="Riley R."/>
            <person name="Ohm R."/>
            <person name="Sun H."/>
            <person name="Tunlid A."/>
            <person name="Henrissat B."/>
            <person name="Grigoriev I.V."/>
            <person name="Hibbett D.S."/>
            <person name="Martin F."/>
        </authorList>
    </citation>
    <scope>NUCLEOTIDE SEQUENCE [LARGE SCALE GENOMIC DNA]</scope>
    <source>
        <strain evidence="2 3">Koide BX008</strain>
    </source>
</reference>
<protein>
    <submittedName>
        <fullName evidence="2">Uncharacterized protein</fullName>
    </submittedName>
</protein>
<dbReference type="HOGENOM" id="CLU_2621515_0_0_1"/>
<dbReference type="AlphaFoldDB" id="A0A0C2TU36"/>
<evidence type="ECO:0000256" key="1">
    <source>
        <dbReference type="SAM" id="Phobius"/>
    </source>
</evidence>
<keyword evidence="1" id="KW-1133">Transmembrane helix</keyword>
<dbReference type="EMBL" id="KN818223">
    <property type="protein sequence ID" value="KIL70829.1"/>
    <property type="molecule type" value="Genomic_DNA"/>
</dbReference>
<gene>
    <name evidence="2" type="ORF">M378DRAFT_492062</name>
</gene>
<evidence type="ECO:0000313" key="3">
    <source>
        <dbReference type="Proteomes" id="UP000054549"/>
    </source>
</evidence>
<accession>A0A0C2TU36</accession>
<keyword evidence="3" id="KW-1185">Reference proteome</keyword>
<dbReference type="InParanoid" id="A0A0C2TU36"/>